<dbReference type="Pfam" id="PF13561">
    <property type="entry name" value="adh_short_C2"/>
    <property type="match status" value="1"/>
</dbReference>
<evidence type="ECO:0000313" key="4">
    <source>
        <dbReference type="EMBL" id="CAJ1962425.1"/>
    </source>
</evidence>
<name>A0AAD2G506_9STRA</name>
<keyword evidence="5" id="KW-1185">Reference proteome</keyword>
<dbReference type="GO" id="GO:0004316">
    <property type="term" value="F:3-oxoacyl-[acyl-carrier-protein] reductase (NADPH) activity"/>
    <property type="evidence" value="ECO:0007669"/>
    <property type="project" value="UniProtKB-EC"/>
</dbReference>
<dbReference type="InterPro" id="IPR002347">
    <property type="entry name" value="SDR_fam"/>
</dbReference>
<dbReference type="Proteomes" id="UP001295423">
    <property type="component" value="Unassembled WGS sequence"/>
</dbReference>
<dbReference type="EMBL" id="CAKOGP040002103">
    <property type="protein sequence ID" value="CAJ1962425.1"/>
    <property type="molecule type" value="Genomic_DNA"/>
</dbReference>
<dbReference type="EC" id="1.1.1.100" evidence="2"/>
<dbReference type="PRINTS" id="PR00081">
    <property type="entry name" value="GDHRDH"/>
</dbReference>
<organism evidence="4 5">
    <name type="scientific">Cylindrotheca closterium</name>
    <dbReference type="NCBI Taxonomy" id="2856"/>
    <lineage>
        <taxon>Eukaryota</taxon>
        <taxon>Sar</taxon>
        <taxon>Stramenopiles</taxon>
        <taxon>Ochrophyta</taxon>
        <taxon>Bacillariophyta</taxon>
        <taxon>Bacillariophyceae</taxon>
        <taxon>Bacillariophycidae</taxon>
        <taxon>Bacillariales</taxon>
        <taxon>Bacillariaceae</taxon>
        <taxon>Cylindrotheca</taxon>
    </lineage>
</organism>
<dbReference type="CDD" id="cd05233">
    <property type="entry name" value="SDR_c"/>
    <property type="match status" value="1"/>
</dbReference>
<evidence type="ECO:0000313" key="5">
    <source>
        <dbReference type="Proteomes" id="UP001295423"/>
    </source>
</evidence>
<protein>
    <recommendedName>
        <fullName evidence="2">3-oxoacyl-[acyl-carrier-protein] reductase</fullName>
        <ecNumber evidence="2">1.1.1.100</ecNumber>
    </recommendedName>
</protein>
<reference evidence="4" key="1">
    <citation type="submission" date="2023-08" db="EMBL/GenBank/DDBJ databases">
        <authorList>
            <person name="Audoor S."/>
            <person name="Bilcke G."/>
        </authorList>
    </citation>
    <scope>NUCLEOTIDE SEQUENCE</scope>
</reference>
<proteinExistence type="inferred from homology"/>
<dbReference type="SUPFAM" id="SSF51735">
    <property type="entry name" value="NAD(P)-binding Rossmann-fold domains"/>
    <property type="match status" value="1"/>
</dbReference>
<comment type="catalytic activity">
    <reaction evidence="3">
        <text>a (3R)-hydroxyacyl-[ACP] + NADP(+) = a 3-oxoacyl-[ACP] + NADPH + H(+)</text>
        <dbReference type="Rhea" id="RHEA:17397"/>
        <dbReference type="Rhea" id="RHEA-COMP:9916"/>
        <dbReference type="Rhea" id="RHEA-COMP:9945"/>
        <dbReference type="ChEBI" id="CHEBI:15378"/>
        <dbReference type="ChEBI" id="CHEBI:57783"/>
        <dbReference type="ChEBI" id="CHEBI:58349"/>
        <dbReference type="ChEBI" id="CHEBI:78776"/>
        <dbReference type="ChEBI" id="CHEBI:78827"/>
        <dbReference type="EC" id="1.1.1.100"/>
    </reaction>
</comment>
<dbReference type="InterPro" id="IPR036291">
    <property type="entry name" value="NAD(P)-bd_dom_sf"/>
</dbReference>
<dbReference type="InterPro" id="IPR050259">
    <property type="entry name" value="SDR"/>
</dbReference>
<comment type="similarity">
    <text evidence="1">Belongs to the short-chain dehydrogenases/reductases (SDR) family.</text>
</comment>
<evidence type="ECO:0000256" key="1">
    <source>
        <dbReference type="ARBA" id="ARBA00006484"/>
    </source>
</evidence>
<gene>
    <name evidence="4" type="ORF">CYCCA115_LOCUS19681</name>
</gene>
<dbReference type="AlphaFoldDB" id="A0AAD2G506"/>
<dbReference type="Gene3D" id="3.40.50.720">
    <property type="entry name" value="NAD(P)-binding Rossmann-like Domain"/>
    <property type="match status" value="1"/>
</dbReference>
<accession>A0AAD2G506</accession>
<sequence length="282" mass="30551">MDLQLKDKLCVVTGSTGGIGMAIAKMLAQNGAVVIVNGRSEESTETAVQIISKHIGGNDAASQRVWGASGDVSSADGVESFISKIMEIQTSMKREVVDVLINNVGMFHSQDFVDVTDEKWSQYYDTNTMSGVRLSRHFLPRMMKRNSFGRVLFVSSEGALKPLPNMIPYCVSKTSQLSLSRGLAELTKGSNNITVNALLPGPTLTQGVKDYMKSWASDNGFGDDIEAASSKYFEQFEPTSLLQRFLDPDEIAFAAVFLCSPRASGINGIAQHVDGGIVRHIS</sequence>
<evidence type="ECO:0000256" key="2">
    <source>
        <dbReference type="ARBA" id="ARBA00012948"/>
    </source>
</evidence>
<evidence type="ECO:0000256" key="3">
    <source>
        <dbReference type="ARBA" id="ARBA00048508"/>
    </source>
</evidence>
<dbReference type="PANTHER" id="PTHR42879">
    <property type="entry name" value="3-OXOACYL-(ACYL-CARRIER-PROTEIN) REDUCTASE"/>
    <property type="match status" value="1"/>
</dbReference>
<comment type="caution">
    <text evidence="4">The sequence shown here is derived from an EMBL/GenBank/DDBJ whole genome shotgun (WGS) entry which is preliminary data.</text>
</comment>